<keyword evidence="1" id="KW-0597">Phosphoprotein</keyword>
<dbReference type="InterPro" id="IPR017907">
    <property type="entry name" value="Znf_RING_CS"/>
</dbReference>
<dbReference type="EnsemblMetazoa" id="XM_038206848.1">
    <property type="protein sequence ID" value="XP_038062776.1"/>
    <property type="gene ID" value="LOC119733265"/>
</dbReference>
<dbReference type="OrthoDB" id="9049620at2759"/>
<evidence type="ECO:0008006" key="10">
    <source>
        <dbReference type="Google" id="ProtNLM"/>
    </source>
</evidence>
<dbReference type="InterPro" id="IPR047153">
    <property type="entry name" value="TRIM45/56/19-like"/>
</dbReference>
<protein>
    <recommendedName>
        <fullName evidence="10">Tripartite motif-containing protein 3</fullName>
    </recommendedName>
</protein>
<dbReference type="PANTHER" id="PTHR25462">
    <property type="entry name" value="BONUS, ISOFORM C-RELATED"/>
    <property type="match status" value="1"/>
</dbReference>
<evidence type="ECO:0000259" key="6">
    <source>
        <dbReference type="PROSITE" id="PS50089"/>
    </source>
</evidence>
<evidence type="ECO:0000256" key="4">
    <source>
        <dbReference type="ARBA" id="ARBA00022833"/>
    </source>
</evidence>
<evidence type="ECO:0000256" key="1">
    <source>
        <dbReference type="ARBA" id="ARBA00022553"/>
    </source>
</evidence>
<sequence>MATALEKISNHLECDICKEKYKRPKVLDCQHSFCEKCLEQYYKTTYGGQRKIPCPVCRREMVLPETRIQGLKTNFHLMGIVEEVSFQENELCSVVKTPEEAATLEDIRQGKVTGKQTPEEDESKCQKHMGEVKWFYCETCEELICRACTVVDHCKPNHHYIDSKKASHKYKISLKALFADVRTDITTLEQDFATASQAQQKFTLNVTKTVKAVKDKADKMRAEITSQETNMINKIKQLQQDRNRTYHEHQNTLSMMLQSKKRSLQTSQDITNAASDSDFLSQYPIISKDLKSLKSQNPPQIDPKHSYLSFTPGQRIGDINLGEIKEEAVKWEMCREFVKTGTFTRKLDVVHGITATQPGEIAVGDFLHKRVVLCSNEGERKGLIPLTSRPQAVAATHNPEKRLIVLELDSKYVKVFNMKDNTLVMQFPTVSNHQVEKTLVDLQSTAVRTNGTILVGDTRRMVWTEHKPTNGEILHTIPVQTPPWFLAVDDDTDKVFISGRQTNQVDVANSKGTTLFTIKPTIDGQPVLRTQGVCCDRSGIYLGVTQSGFGTNHIHHYDLDGRFLDCLAQDLYLPQAMTFTSDGQLAVDDWHSVKMYHKV</sequence>
<keyword evidence="4" id="KW-0862">Zinc</keyword>
<dbReference type="Pfam" id="PF00643">
    <property type="entry name" value="zf-B_box"/>
    <property type="match status" value="1"/>
</dbReference>
<dbReference type="InterPro" id="IPR027370">
    <property type="entry name" value="Znf-RING_euk"/>
</dbReference>
<proteinExistence type="predicted"/>
<dbReference type="PROSITE" id="PS00518">
    <property type="entry name" value="ZF_RING_1"/>
    <property type="match status" value="1"/>
</dbReference>
<dbReference type="PANTHER" id="PTHR25462:SF296">
    <property type="entry name" value="MEIOTIC P26, ISOFORM F"/>
    <property type="match status" value="1"/>
</dbReference>
<accession>A0A914AGX9</accession>
<dbReference type="Gene3D" id="3.30.40.10">
    <property type="entry name" value="Zinc/RING finger domain, C3HC4 (zinc finger)"/>
    <property type="match status" value="1"/>
</dbReference>
<evidence type="ECO:0000256" key="5">
    <source>
        <dbReference type="PROSITE-ProRule" id="PRU00024"/>
    </source>
</evidence>
<evidence type="ECO:0000313" key="9">
    <source>
        <dbReference type="Proteomes" id="UP000887568"/>
    </source>
</evidence>
<keyword evidence="9" id="KW-1185">Reference proteome</keyword>
<dbReference type="SUPFAM" id="SSF101898">
    <property type="entry name" value="NHL repeat"/>
    <property type="match status" value="1"/>
</dbReference>
<organism evidence="8 9">
    <name type="scientific">Patiria miniata</name>
    <name type="common">Bat star</name>
    <name type="synonym">Asterina miniata</name>
    <dbReference type="NCBI Taxonomy" id="46514"/>
    <lineage>
        <taxon>Eukaryota</taxon>
        <taxon>Metazoa</taxon>
        <taxon>Echinodermata</taxon>
        <taxon>Eleutherozoa</taxon>
        <taxon>Asterozoa</taxon>
        <taxon>Asteroidea</taxon>
        <taxon>Valvatacea</taxon>
        <taxon>Valvatida</taxon>
        <taxon>Asterinidae</taxon>
        <taxon>Patiria</taxon>
    </lineage>
</organism>
<dbReference type="Gene3D" id="3.30.160.60">
    <property type="entry name" value="Classic Zinc Finger"/>
    <property type="match status" value="1"/>
</dbReference>
<evidence type="ECO:0000313" key="8">
    <source>
        <dbReference type="EnsemblMetazoa" id="XP_038062776.1"/>
    </source>
</evidence>
<dbReference type="InterPro" id="IPR000315">
    <property type="entry name" value="Znf_B-box"/>
</dbReference>
<dbReference type="Pfam" id="PF13445">
    <property type="entry name" value="zf-RING_UBOX"/>
    <property type="match status" value="1"/>
</dbReference>
<dbReference type="Gene3D" id="2.120.10.30">
    <property type="entry name" value="TolB, C-terminal domain"/>
    <property type="match status" value="1"/>
</dbReference>
<name>A0A914AGX9_PATMI</name>
<dbReference type="GO" id="GO:0008270">
    <property type="term" value="F:zinc ion binding"/>
    <property type="evidence" value="ECO:0007669"/>
    <property type="project" value="UniProtKB-KW"/>
</dbReference>
<dbReference type="PROSITE" id="PS50119">
    <property type="entry name" value="ZF_BBOX"/>
    <property type="match status" value="1"/>
</dbReference>
<dbReference type="RefSeq" id="XP_038062776.1">
    <property type="nucleotide sequence ID" value="XM_038206848.1"/>
</dbReference>
<dbReference type="PROSITE" id="PS50089">
    <property type="entry name" value="ZF_RING_2"/>
    <property type="match status" value="1"/>
</dbReference>
<dbReference type="SMART" id="SM00184">
    <property type="entry name" value="RING"/>
    <property type="match status" value="1"/>
</dbReference>
<evidence type="ECO:0000256" key="3">
    <source>
        <dbReference type="ARBA" id="ARBA00022771"/>
    </source>
</evidence>
<dbReference type="Proteomes" id="UP000887568">
    <property type="component" value="Unplaced"/>
</dbReference>
<reference evidence="8" key="1">
    <citation type="submission" date="2022-11" db="UniProtKB">
        <authorList>
            <consortium name="EnsemblMetazoa"/>
        </authorList>
    </citation>
    <scope>IDENTIFICATION</scope>
</reference>
<dbReference type="InterPro" id="IPR011042">
    <property type="entry name" value="6-blade_b-propeller_TolB-like"/>
</dbReference>
<dbReference type="GeneID" id="119733265"/>
<feature type="domain" description="B box-type" evidence="7">
    <location>
        <begin position="120"/>
        <end position="163"/>
    </location>
</feature>
<dbReference type="AlphaFoldDB" id="A0A914AGX9"/>
<dbReference type="SUPFAM" id="SSF57845">
    <property type="entry name" value="B-box zinc-binding domain"/>
    <property type="match status" value="1"/>
</dbReference>
<evidence type="ECO:0000259" key="7">
    <source>
        <dbReference type="PROSITE" id="PS50119"/>
    </source>
</evidence>
<dbReference type="InterPro" id="IPR001841">
    <property type="entry name" value="Znf_RING"/>
</dbReference>
<feature type="domain" description="RING-type" evidence="6">
    <location>
        <begin position="14"/>
        <end position="58"/>
    </location>
</feature>
<dbReference type="InterPro" id="IPR013083">
    <property type="entry name" value="Znf_RING/FYVE/PHD"/>
</dbReference>
<evidence type="ECO:0000256" key="2">
    <source>
        <dbReference type="ARBA" id="ARBA00022723"/>
    </source>
</evidence>
<keyword evidence="2" id="KW-0479">Metal-binding</keyword>
<dbReference type="SUPFAM" id="SSF57850">
    <property type="entry name" value="RING/U-box"/>
    <property type="match status" value="1"/>
</dbReference>
<keyword evidence="3 5" id="KW-0863">Zinc-finger</keyword>